<dbReference type="EMBL" id="BAFH01000002">
    <property type="protein sequence ID" value="GAB60933.1"/>
    <property type="molecule type" value="Genomic_DNA"/>
</dbReference>
<dbReference type="AlphaFoldDB" id="I3IGT8"/>
<sequence>MSNQQQFAARPSGNRVLRLTFEYEGSMCGYSLSRSLPIPGIPYVIIDPAGSGL</sequence>
<accession>I3IGT8</accession>
<gene>
    <name evidence="1" type="ORF">KSU1_B0076</name>
</gene>
<reference evidence="1 2" key="1">
    <citation type="journal article" date="2012" name="FEBS Lett.">
        <title>Anammox organism KSU-1 expresses a NirK-type copper-containing nitrite reductase instead of a NirS-type with cytochrome cd1.</title>
        <authorList>
            <person name="Hira D."/>
            <person name="Toh H."/>
            <person name="Migita C.T."/>
            <person name="Okubo H."/>
            <person name="Nishiyama T."/>
            <person name="Hattori M."/>
            <person name="Furukawa K."/>
            <person name="Fujii T."/>
        </authorList>
    </citation>
    <scope>NUCLEOTIDE SEQUENCE [LARGE SCALE GENOMIC DNA]</scope>
</reference>
<organism evidence="1 2">
    <name type="scientific">Candidatus Jettenia caeni</name>
    <dbReference type="NCBI Taxonomy" id="247490"/>
    <lineage>
        <taxon>Bacteria</taxon>
        <taxon>Pseudomonadati</taxon>
        <taxon>Planctomycetota</taxon>
        <taxon>Candidatus Brocadiia</taxon>
        <taxon>Candidatus Brocadiales</taxon>
        <taxon>Candidatus Brocadiaceae</taxon>
        <taxon>Candidatus Jettenia</taxon>
    </lineage>
</organism>
<proteinExistence type="predicted"/>
<evidence type="ECO:0000313" key="1">
    <source>
        <dbReference type="EMBL" id="GAB60933.1"/>
    </source>
</evidence>
<comment type="caution">
    <text evidence="1">The sequence shown here is derived from an EMBL/GenBank/DDBJ whole genome shotgun (WGS) entry which is preliminary data.</text>
</comment>
<name>I3IGT8_9BACT</name>
<evidence type="ECO:0000313" key="2">
    <source>
        <dbReference type="Proteomes" id="UP000002985"/>
    </source>
</evidence>
<dbReference type="STRING" id="247490.KSU1_B0076"/>
<dbReference type="Proteomes" id="UP000002985">
    <property type="component" value="Unassembled WGS sequence"/>
</dbReference>
<keyword evidence="2" id="KW-1185">Reference proteome</keyword>
<protein>
    <submittedName>
        <fullName evidence="1">Uncharacterized protein</fullName>
    </submittedName>
</protein>